<feature type="region of interest" description="Disordered" evidence="1">
    <location>
        <begin position="607"/>
        <end position="660"/>
    </location>
</feature>
<proteinExistence type="predicted"/>
<gene>
    <name evidence="3" type="ORF">KFE25_004627</name>
</gene>
<comment type="caution">
    <text evidence="3">The sequence shown here is derived from an EMBL/GenBank/DDBJ whole genome shotgun (WGS) entry which is preliminary data.</text>
</comment>
<feature type="transmembrane region" description="Helical" evidence="2">
    <location>
        <begin position="224"/>
        <end position="250"/>
    </location>
</feature>
<sequence>MPVCAAAPHGLARRLMLQAIFATPARAWVRAHLPSGAAYRWSLPASALSDDGLGGGISWAIAPSNAAFCARMLPSFSKHRDYFGVYPFTSCEDLVAALDHAFGSWSQNHRAIRFARCELTRDGGADGGCTPELLVRATSPLEDDGASNWTSSTFDQFAAYVEVGGTLGRDAWLKGPMDTAGEVHDDELILGRATVTFHSHVCFFLDSNFCAQFEREGAIFGRSVAVSTVILTALGAGWVVGLAAVFSFGVRVARGACTGGRLGALSTFATLGSRASVFLVFLLLAPPMLYARVFFPCRQCYDFAATAAHEAGHVLGFDHPDEMRAENVPLDYGRMPDAGKPSAFRPEDRPRCAPPSVEPPPRPPPMPPPSPPPHGTPHPPPSPTSSPVAPAGVATVESARRPSASPASTGAPVASAPAVAPRAGGGAVDAGDRTAEDAPPLPDAVMLSVTRMRANTCLLPDDLAGLYALYPLAPRTCAPALGNGAGKDITFEDATDGGWRPPPRAPMCLAWWRDSGWMRVVLAITLPFALGLAVLLLGLTLARRLQQRQLDAIAAGLSRLAVDDVRRRGRRWYRSSARSSVDSSPSPSRSAATAMVAVASGNVLTADAATSGAERRARPARDSDAAVRARRHQRPQPQPPVAGTPASPARSSPPPLVTSLSELGSWVHEVTLARSRSRRSRRAARAHAGDGGAETGAQPQIKRPHALQPEGTRDATPGGGAAFTPHALDDAPSRGTAAHAPGGRGAPRAAPLSSAFARMRTWLAIVPTERRNGGGACSGGAEARGGGPLPPALADVEVGAAAVGLAQPRE</sequence>
<feature type="compositionally biased region" description="Basic residues" evidence="1">
    <location>
        <begin position="675"/>
        <end position="685"/>
    </location>
</feature>
<keyword evidence="2" id="KW-0472">Membrane</keyword>
<dbReference type="AlphaFoldDB" id="A0A8J6C969"/>
<evidence type="ECO:0000256" key="2">
    <source>
        <dbReference type="SAM" id="Phobius"/>
    </source>
</evidence>
<dbReference type="SUPFAM" id="SSF55486">
    <property type="entry name" value="Metalloproteases ('zincins'), catalytic domain"/>
    <property type="match status" value="2"/>
</dbReference>
<feature type="compositionally biased region" description="Low complexity" evidence="1">
    <location>
        <begin position="734"/>
        <end position="750"/>
    </location>
</feature>
<dbReference type="Proteomes" id="UP000751190">
    <property type="component" value="Unassembled WGS sequence"/>
</dbReference>
<feature type="transmembrane region" description="Helical" evidence="2">
    <location>
        <begin position="520"/>
        <end position="542"/>
    </location>
</feature>
<accession>A0A8J6C969</accession>
<protein>
    <submittedName>
        <fullName evidence="3">Uncharacterized protein</fullName>
    </submittedName>
</protein>
<organism evidence="3 4">
    <name type="scientific">Diacronema lutheri</name>
    <name type="common">Unicellular marine alga</name>
    <name type="synonym">Monochrysis lutheri</name>
    <dbReference type="NCBI Taxonomy" id="2081491"/>
    <lineage>
        <taxon>Eukaryota</taxon>
        <taxon>Haptista</taxon>
        <taxon>Haptophyta</taxon>
        <taxon>Pavlovophyceae</taxon>
        <taxon>Pavlovales</taxon>
        <taxon>Pavlovaceae</taxon>
        <taxon>Diacronema</taxon>
    </lineage>
</organism>
<feature type="transmembrane region" description="Helical" evidence="2">
    <location>
        <begin position="262"/>
        <end position="285"/>
    </location>
</feature>
<feature type="region of interest" description="Disordered" evidence="1">
    <location>
        <begin position="672"/>
        <end position="750"/>
    </location>
</feature>
<evidence type="ECO:0000313" key="3">
    <source>
        <dbReference type="EMBL" id="KAG8462651.1"/>
    </source>
</evidence>
<evidence type="ECO:0000313" key="4">
    <source>
        <dbReference type="Proteomes" id="UP000751190"/>
    </source>
</evidence>
<reference evidence="3" key="1">
    <citation type="submission" date="2021-05" db="EMBL/GenBank/DDBJ databases">
        <title>The genome of the haptophyte Pavlova lutheri (Diacronema luteri, Pavlovales) - a model for lipid biosynthesis in eukaryotic algae.</title>
        <authorList>
            <person name="Hulatt C.J."/>
            <person name="Posewitz M.C."/>
        </authorList>
    </citation>
    <scope>NUCLEOTIDE SEQUENCE</scope>
    <source>
        <strain evidence="3">NIVA-4/92</strain>
    </source>
</reference>
<keyword evidence="2" id="KW-0812">Transmembrane</keyword>
<feature type="compositionally biased region" description="Pro residues" evidence="1">
    <location>
        <begin position="352"/>
        <end position="384"/>
    </location>
</feature>
<feature type="compositionally biased region" description="Basic and acidic residues" evidence="1">
    <location>
        <begin position="613"/>
        <end position="627"/>
    </location>
</feature>
<name>A0A8J6C969_DIALT</name>
<evidence type="ECO:0000256" key="1">
    <source>
        <dbReference type="SAM" id="MobiDB-lite"/>
    </source>
</evidence>
<keyword evidence="4" id="KW-1185">Reference proteome</keyword>
<feature type="region of interest" description="Disordered" evidence="1">
    <location>
        <begin position="329"/>
        <end position="440"/>
    </location>
</feature>
<keyword evidence="2" id="KW-1133">Transmembrane helix</keyword>
<feature type="compositionally biased region" description="Low complexity" evidence="1">
    <location>
        <begin position="401"/>
        <end position="422"/>
    </location>
</feature>
<dbReference type="EMBL" id="JAGTXO010000019">
    <property type="protein sequence ID" value="KAG8462651.1"/>
    <property type="molecule type" value="Genomic_DNA"/>
</dbReference>